<comment type="caution">
    <text evidence="6">The sequence shown here is derived from an EMBL/GenBank/DDBJ whole genome shotgun (WGS) entry which is preliminary data.</text>
</comment>
<evidence type="ECO:0000313" key="7">
    <source>
        <dbReference type="Proteomes" id="UP000663852"/>
    </source>
</evidence>
<dbReference type="SUPFAM" id="SSF101898">
    <property type="entry name" value="NHL repeat"/>
    <property type="match status" value="1"/>
</dbReference>
<evidence type="ECO:0008006" key="8">
    <source>
        <dbReference type="Google" id="ProtNLM"/>
    </source>
</evidence>
<dbReference type="Proteomes" id="UP000663852">
    <property type="component" value="Unassembled WGS sequence"/>
</dbReference>
<keyword evidence="5" id="KW-0732">Signal</keyword>
<protein>
    <recommendedName>
        <fullName evidence="8">NHL repeat containing protein-like protein</fullName>
    </recommendedName>
</protein>
<name>A0A815G9N3_ADIRI</name>
<dbReference type="AlphaFoldDB" id="A0A815G9N3"/>
<dbReference type="OrthoDB" id="273823at2759"/>
<sequence length="869" mass="92292">MLEFFFLDCATKCLLLFLIIVSTKGARADKYNGHFSEQVFYQAFFVKMINFHLNQLWLIAVLMVIYSSKTCSLLTLCPTATWQPNATTVAGSKSGSSGSTPTRLYYPLDVCVVSNSVFYVLDSSNYRVQRFSNSTTGTTVINGTSGAGANQFSSMNDMSIDSNGNIYILDGDNARVTKWLPSASNGTIVAGGNGVGSDTNQFDGAMGMFMDDTSATTIWIADTNNHRIVKWTSPTTSTVVCGGYGTGNDQLLYPFGVYVDANDANALYVADTGNHRIQKFLSGATTGVTVAGITEYYGYGLNQLQQPSAVMVDNNQNMFIVDKDNNRIMKWTVGTSSGMIITGYSYSGTQAYQFDKPVHLDFDSNGSLYVVDEYNHRIQKLPMSCAPANNVSMTTPAPTTRMPDTNLSCSLTPYVFNATTIAGSNLGYYGSDENYLDSPYDAFVDKNGILYVADSDNYRVQRFLPDTTSGTTVVTGSSGSALNQFGSLDGLNVDDSGNIFVLDARNRRVVKWTPGASSGVVVAGNNGSGIGTSQLNSPYGIFVETNTSIVWIADTSNHRIVRWTPSATTGMVVCGSSGSTADKFRYPYGIFVDTSDSNTFYVADTNNHRIQKWLWGASNGTTVAGQTSVCGSDVSLLCYPVAVVKDQNGYVFIVDNTNHRIMRWMIGASFGMMVAGDTAYGVLPSQLYYPYNVKLDPNGAIIVSDSSNNRIQKFSLRCSAPSSSATSVASGSTTPSVSASRSTSAGASTPSPSPSPSSSSSSSSSSSTQQSSTLPVSSSSTAAAVSVVSSSSTAAAVSMVSSSSTAAAVSVVSSSSTAAAVSMVSSARTNGTSMVRPTTTYPASSSFAQIQQYSQYLLIIAYGIIILLN</sequence>
<evidence type="ECO:0000256" key="2">
    <source>
        <dbReference type="PROSITE-ProRule" id="PRU00504"/>
    </source>
</evidence>
<dbReference type="EMBL" id="CAJNOJ010000249">
    <property type="protein sequence ID" value="CAF1335592.1"/>
    <property type="molecule type" value="Genomic_DNA"/>
</dbReference>
<reference evidence="6" key="1">
    <citation type="submission" date="2021-02" db="EMBL/GenBank/DDBJ databases">
        <authorList>
            <person name="Nowell W R."/>
        </authorList>
    </citation>
    <scope>NUCLEOTIDE SEQUENCE</scope>
</reference>
<dbReference type="InterPro" id="IPR011042">
    <property type="entry name" value="6-blade_b-propeller_TolB-like"/>
</dbReference>
<keyword evidence="4" id="KW-1133">Transmembrane helix</keyword>
<dbReference type="InterPro" id="IPR001258">
    <property type="entry name" value="NHL_repeat"/>
</dbReference>
<accession>A0A815G9N3</accession>
<dbReference type="InterPro" id="IPR050952">
    <property type="entry name" value="TRIM-NHL_E3_ligases"/>
</dbReference>
<feature type="repeat" description="NHL" evidence="2">
    <location>
        <begin position="91"/>
        <end position="134"/>
    </location>
</feature>
<keyword evidence="4" id="KW-0472">Membrane</keyword>
<feature type="signal peptide" evidence="5">
    <location>
        <begin position="1"/>
        <end position="28"/>
    </location>
</feature>
<gene>
    <name evidence="6" type="ORF">EDS130_LOCUS32439</name>
</gene>
<feature type="region of interest" description="Disordered" evidence="3">
    <location>
        <begin position="722"/>
        <end position="774"/>
    </location>
</feature>
<evidence type="ECO:0000256" key="3">
    <source>
        <dbReference type="SAM" id="MobiDB-lite"/>
    </source>
</evidence>
<evidence type="ECO:0000256" key="5">
    <source>
        <dbReference type="SAM" id="SignalP"/>
    </source>
</evidence>
<feature type="repeat" description="NHL" evidence="2">
    <location>
        <begin position="240"/>
        <end position="283"/>
    </location>
</feature>
<dbReference type="Pfam" id="PF01436">
    <property type="entry name" value="NHL"/>
    <property type="match status" value="5"/>
</dbReference>
<feature type="transmembrane region" description="Helical" evidence="4">
    <location>
        <begin position="44"/>
        <end position="66"/>
    </location>
</feature>
<dbReference type="GO" id="GO:0008270">
    <property type="term" value="F:zinc ion binding"/>
    <property type="evidence" value="ECO:0007669"/>
    <property type="project" value="UniProtKB-KW"/>
</dbReference>
<dbReference type="PANTHER" id="PTHR24104">
    <property type="entry name" value="E3 UBIQUITIN-PROTEIN LIGASE NHLRC1-RELATED"/>
    <property type="match status" value="1"/>
</dbReference>
<organism evidence="6 7">
    <name type="scientific">Adineta ricciae</name>
    <name type="common">Rotifer</name>
    <dbReference type="NCBI Taxonomy" id="249248"/>
    <lineage>
        <taxon>Eukaryota</taxon>
        <taxon>Metazoa</taxon>
        <taxon>Spiralia</taxon>
        <taxon>Gnathifera</taxon>
        <taxon>Rotifera</taxon>
        <taxon>Eurotatoria</taxon>
        <taxon>Bdelloidea</taxon>
        <taxon>Adinetida</taxon>
        <taxon>Adinetidae</taxon>
        <taxon>Adineta</taxon>
    </lineage>
</organism>
<dbReference type="PANTHER" id="PTHR24104:SF25">
    <property type="entry name" value="PROTEIN LIN-41"/>
    <property type="match status" value="1"/>
</dbReference>
<feature type="chain" id="PRO_5032468651" description="NHL repeat containing protein-like protein" evidence="5">
    <location>
        <begin position="29"/>
        <end position="869"/>
    </location>
</feature>
<evidence type="ECO:0000256" key="1">
    <source>
        <dbReference type="ARBA" id="ARBA00022737"/>
    </source>
</evidence>
<proteinExistence type="predicted"/>
<evidence type="ECO:0000256" key="4">
    <source>
        <dbReference type="SAM" id="Phobius"/>
    </source>
</evidence>
<dbReference type="SUPFAM" id="SSF63829">
    <property type="entry name" value="Calcium-dependent phosphotriesterase"/>
    <property type="match status" value="2"/>
</dbReference>
<keyword evidence="4" id="KW-0812">Transmembrane</keyword>
<dbReference type="Gene3D" id="2.40.10.500">
    <property type="match status" value="3"/>
</dbReference>
<dbReference type="PROSITE" id="PS51125">
    <property type="entry name" value="NHL"/>
    <property type="match status" value="3"/>
</dbReference>
<evidence type="ECO:0000313" key="6">
    <source>
        <dbReference type="EMBL" id="CAF1335592.1"/>
    </source>
</evidence>
<keyword evidence="1" id="KW-0677">Repeat</keyword>
<feature type="repeat" description="NHL" evidence="2">
    <location>
        <begin position="680"/>
        <end position="717"/>
    </location>
</feature>
<dbReference type="CDD" id="cd05819">
    <property type="entry name" value="NHL"/>
    <property type="match status" value="2"/>
</dbReference>
<dbReference type="Gene3D" id="2.120.10.30">
    <property type="entry name" value="TolB, C-terminal domain"/>
    <property type="match status" value="3"/>
</dbReference>